<feature type="domain" description="BHLH" evidence="6">
    <location>
        <begin position="330"/>
        <end position="379"/>
    </location>
</feature>
<dbReference type="InterPro" id="IPR002912">
    <property type="entry name" value="ACT_dom"/>
</dbReference>
<protein>
    <submittedName>
        <fullName evidence="8">Uncharacterized protein</fullName>
    </submittedName>
</protein>
<dbReference type="PROSITE" id="PS51671">
    <property type="entry name" value="ACT"/>
    <property type="match status" value="1"/>
</dbReference>
<dbReference type="Pfam" id="PF14215">
    <property type="entry name" value="bHLH-MYC_N"/>
    <property type="match status" value="1"/>
</dbReference>
<dbReference type="Pfam" id="PF00010">
    <property type="entry name" value="HLH"/>
    <property type="match status" value="1"/>
</dbReference>
<dbReference type="SUPFAM" id="SSF47459">
    <property type="entry name" value="HLH, helix-loop-helix DNA-binding domain"/>
    <property type="match status" value="1"/>
</dbReference>
<dbReference type="Pfam" id="PF22754">
    <property type="entry name" value="bHLH-TF_ACT-like_plant"/>
    <property type="match status" value="1"/>
</dbReference>
<dbReference type="OMA" id="GWPETST"/>
<reference evidence="8" key="1">
    <citation type="submission" date="2021-01" db="UniProtKB">
        <authorList>
            <consortium name="EnsemblPlants"/>
        </authorList>
    </citation>
    <scope>IDENTIFICATION</scope>
</reference>
<dbReference type="GO" id="GO:0003700">
    <property type="term" value="F:DNA-binding transcription factor activity"/>
    <property type="evidence" value="ECO:0007669"/>
    <property type="project" value="TreeGrafter"/>
</dbReference>
<proteinExistence type="predicted"/>
<organism evidence="8 9">
    <name type="scientific">Kalanchoe fedtschenkoi</name>
    <name type="common">Lavender scallops</name>
    <name type="synonym">South American air plant</name>
    <dbReference type="NCBI Taxonomy" id="63787"/>
    <lineage>
        <taxon>Eukaryota</taxon>
        <taxon>Viridiplantae</taxon>
        <taxon>Streptophyta</taxon>
        <taxon>Embryophyta</taxon>
        <taxon>Tracheophyta</taxon>
        <taxon>Spermatophyta</taxon>
        <taxon>Magnoliopsida</taxon>
        <taxon>eudicotyledons</taxon>
        <taxon>Gunneridae</taxon>
        <taxon>Pentapetalae</taxon>
        <taxon>Saxifragales</taxon>
        <taxon>Crassulaceae</taxon>
        <taxon>Kalanchoe</taxon>
    </lineage>
</organism>
<evidence type="ECO:0000256" key="2">
    <source>
        <dbReference type="ARBA" id="ARBA00023015"/>
    </source>
</evidence>
<dbReference type="PANTHER" id="PTHR31945">
    <property type="entry name" value="TRANSCRIPTION FACTOR SCREAM2-RELATED"/>
    <property type="match status" value="1"/>
</dbReference>
<dbReference type="InterPro" id="IPR011598">
    <property type="entry name" value="bHLH_dom"/>
</dbReference>
<evidence type="ECO:0000256" key="3">
    <source>
        <dbReference type="ARBA" id="ARBA00023163"/>
    </source>
</evidence>
<dbReference type="InterPro" id="IPR036638">
    <property type="entry name" value="HLH_DNA-bd_sf"/>
</dbReference>
<dbReference type="EnsemblPlants" id="Kaladp0016s0222.1.v1.1">
    <property type="protein sequence ID" value="Kaladp0016s0222.1.v1.1"/>
    <property type="gene ID" value="Kaladp0016s0222.v1.1"/>
</dbReference>
<evidence type="ECO:0000259" key="7">
    <source>
        <dbReference type="PROSITE" id="PS51671"/>
    </source>
</evidence>
<dbReference type="GO" id="GO:0046983">
    <property type="term" value="F:protein dimerization activity"/>
    <property type="evidence" value="ECO:0007669"/>
    <property type="project" value="InterPro"/>
</dbReference>
<dbReference type="GO" id="GO:0005634">
    <property type="term" value="C:nucleus"/>
    <property type="evidence" value="ECO:0007669"/>
    <property type="project" value="UniProtKB-SubCell"/>
</dbReference>
<dbReference type="Gramene" id="Kaladp0016s0222.1.v1.1">
    <property type="protein sequence ID" value="Kaladp0016s0222.1.v1.1"/>
    <property type="gene ID" value="Kaladp0016s0222.v1.1"/>
</dbReference>
<dbReference type="PROSITE" id="PS50888">
    <property type="entry name" value="BHLH"/>
    <property type="match status" value="1"/>
</dbReference>
<dbReference type="CDD" id="cd02116">
    <property type="entry name" value="ACT"/>
    <property type="match status" value="1"/>
</dbReference>
<keyword evidence="4" id="KW-0539">Nucleus</keyword>
<dbReference type="PANTHER" id="PTHR31945:SF11">
    <property type="entry name" value="TRANSCRIPTION FACTOR ABORTED MICROSPORES"/>
    <property type="match status" value="1"/>
</dbReference>
<dbReference type="InterPro" id="IPR025610">
    <property type="entry name" value="MYC/MYB_N"/>
</dbReference>
<dbReference type="SMART" id="SM00353">
    <property type="entry name" value="HLH"/>
    <property type="match status" value="1"/>
</dbReference>
<keyword evidence="9" id="KW-1185">Reference proteome</keyword>
<evidence type="ECO:0000313" key="9">
    <source>
        <dbReference type="Proteomes" id="UP000594263"/>
    </source>
</evidence>
<evidence type="ECO:0000256" key="5">
    <source>
        <dbReference type="SAM" id="MobiDB-lite"/>
    </source>
</evidence>
<name>A0A7N0T0C8_KALFE</name>
<evidence type="ECO:0000256" key="1">
    <source>
        <dbReference type="ARBA" id="ARBA00004123"/>
    </source>
</evidence>
<feature type="region of interest" description="Disordered" evidence="5">
    <location>
        <begin position="213"/>
        <end position="240"/>
    </location>
</feature>
<keyword evidence="3" id="KW-0804">Transcription</keyword>
<evidence type="ECO:0000313" key="8">
    <source>
        <dbReference type="EnsemblPlants" id="Kaladp0016s0222.1.v1.1"/>
    </source>
</evidence>
<dbReference type="InterPro" id="IPR051358">
    <property type="entry name" value="TF_AMS/ICE1/BHLH6-like"/>
</dbReference>
<feature type="compositionally biased region" description="Low complexity" evidence="5">
    <location>
        <begin position="277"/>
        <end position="291"/>
    </location>
</feature>
<evidence type="ECO:0000259" key="6">
    <source>
        <dbReference type="PROSITE" id="PS50888"/>
    </source>
</evidence>
<accession>A0A7N0T0C8</accession>
<dbReference type="Proteomes" id="UP000594263">
    <property type="component" value="Unplaced"/>
</dbReference>
<feature type="compositionally biased region" description="Polar residues" evidence="5">
    <location>
        <begin position="230"/>
        <end position="240"/>
    </location>
</feature>
<dbReference type="AlphaFoldDB" id="A0A7N0T0C8"/>
<comment type="subcellular location">
    <subcellularLocation>
        <location evidence="1">Nucleus</location>
    </subcellularLocation>
</comment>
<dbReference type="GO" id="GO:0043565">
    <property type="term" value="F:sequence-specific DNA binding"/>
    <property type="evidence" value="ECO:0007669"/>
    <property type="project" value="TreeGrafter"/>
</dbReference>
<feature type="region of interest" description="Disordered" evidence="5">
    <location>
        <begin position="277"/>
        <end position="340"/>
    </location>
</feature>
<feature type="domain" description="ACT" evidence="7">
    <location>
        <begin position="444"/>
        <end position="522"/>
    </location>
</feature>
<dbReference type="Gene3D" id="4.10.280.10">
    <property type="entry name" value="Helix-loop-helix DNA-binding domain"/>
    <property type="match status" value="1"/>
</dbReference>
<evidence type="ECO:0000256" key="4">
    <source>
        <dbReference type="ARBA" id="ARBA00023242"/>
    </source>
</evidence>
<keyword evidence="2" id="KW-0805">Transcription regulation</keyword>
<sequence length="562" mass="63190">MKQSEVGARRSMLNFMDRLRPLVGSKGWDYCAVWRLNQDQRFLELMGCCCAGADNEQDKLKFLVSPQLPCRDTVFQHQRTECCDHLCHLPSSVPLNSEFDLISSNLFDSSKIRFQILTRVLFFCSIYAEAFFSSQPRWLNVNLNTFSDPQALAKSVEQEVVGTQVLIPVLGGLVELFVAKQVAEDKNVVDFIAAQCAIPLELDALLTSSLQTRTNPAEENPQPGAERNHASPSNSYQFHQPVANNTNQQACKMSSPKGFSQQFNCDSAAENEPRNIDAMMMSGGSGSASDMPSQSKDGVRLEAGRSDSTSDCSDQIDDEDEAKCRRRNGKGQSKNLEAERRRRKKLNERLYKLRALVPIISKLDKASILVDAIDYVKQLKKQVEELRKELEQESDNKGDQTPADSVSEFVAPNTRNVAKPMGHEKVQQMEPQVEVTPVDGSKFFIRVFCEQKPGGFVRLLEALSSLGLEVTNVNVTSYRMLVSNVFQVEMTRDDIDDHHVAADDLRKSLLELTQIPVEAPWPDPLPDTTSNMPEYGVRADNHFPHHHALLNHHTSPYHFHHN</sequence>
<dbReference type="InterPro" id="IPR054502">
    <property type="entry name" value="bHLH-TF_ACT-like_plant"/>
</dbReference>